<evidence type="ECO:0000259" key="3">
    <source>
        <dbReference type="Pfam" id="PF19305"/>
    </source>
</evidence>
<dbReference type="Pfam" id="PF03972">
    <property type="entry name" value="MmgE_PrpD_N"/>
    <property type="match status" value="1"/>
</dbReference>
<dbReference type="InterPro" id="IPR045336">
    <property type="entry name" value="MmgE_PrpD_N"/>
</dbReference>
<evidence type="ECO:0000259" key="2">
    <source>
        <dbReference type="Pfam" id="PF03972"/>
    </source>
</evidence>
<gene>
    <name evidence="4" type="ORF">D5400_02000</name>
</gene>
<dbReference type="PANTHER" id="PTHR16943">
    <property type="entry name" value="2-METHYLCITRATE DEHYDRATASE-RELATED"/>
    <property type="match status" value="1"/>
</dbReference>
<feature type="domain" description="MmgE/PrpD C-terminal" evidence="3">
    <location>
        <begin position="276"/>
        <end position="440"/>
    </location>
</feature>
<comment type="similarity">
    <text evidence="1">Belongs to the PrpD family.</text>
</comment>
<sequence length="466" mass="49759">MSLHQEAAPGTPKVTQILADWVVNIKGSDIQPEVRREGLRTFVNWVGCAVGGASHETADRALAAIAPFSGKATSTVIGRTEKLDALHAALVNGITSHVLDYDDTHLKTIIHPAGPVASALLALAETREISGYDLLTALIIGVEVECRIGNSVYPHHYDRGWHITGTAGVFGAAAAVGKVIGLNAQQMRWAFGLAATQSSGFREMFGTMTKSFHPGRAAQNGMFAALLAEANYDSSERAIEAPRGFASVMSDKQDYSEIVDDLGTRWESALNSYKPFACGIVIHPTIDGCVQLREELGDEKIRQIKSVALTTHPLVLELTGKTDPKTGLEGKFSVYHAAAAALLKGDGAPTAFTDELVRDPEIIALRDKTKATADKNCHEASVDILVTFEDGSTVSKHVERAIGSMEVPLTDQQIDHKFTVQSALVVGDAVTKKLLETSWKLEELKDAAEVARASVPGSAEAKAAAE</sequence>
<evidence type="ECO:0000256" key="1">
    <source>
        <dbReference type="ARBA" id="ARBA00006174"/>
    </source>
</evidence>
<protein>
    <submittedName>
        <fullName evidence="4">MmgE/PrpD family protein</fullName>
    </submittedName>
</protein>
<dbReference type="Gene3D" id="3.30.1330.120">
    <property type="entry name" value="2-methylcitrate dehydratase PrpD"/>
    <property type="match status" value="1"/>
</dbReference>
<dbReference type="AlphaFoldDB" id="A0A3S9AZU9"/>
<accession>A0A3S9AZU9</accession>
<dbReference type="OrthoDB" id="9795089at2"/>
<dbReference type="Gene3D" id="1.10.4100.10">
    <property type="entry name" value="2-methylcitrate dehydratase PrpD"/>
    <property type="match status" value="1"/>
</dbReference>
<name>A0A3S9AZU9_9HYPH</name>
<reference evidence="4 5" key="1">
    <citation type="submission" date="2018-09" db="EMBL/GenBank/DDBJ databases">
        <title>Marinorhizobium profundi gen. nov., sp. nov., isolated from a deep-sea sediment sample from the New Britain Trench and proposal of Marinorhizobiaceae fam. nov. in the order Rhizobiales of the class Alphaproteobacteria.</title>
        <authorList>
            <person name="Cao J."/>
        </authorList>
    </citation>
    <scope>NUCLEOTIDE SEQUENCE [LARGE SCALE GENOMIC DNA]</scope>
    <source>
        <strain evidence="4 5">WS11</strain>
    </source>
</reference>
<dbReference type="EMBL" id="CP032509">
    <property type="protein sequence ID" value="AZN70210.1"/>
    <property type="molecule type" value="Genomic_DNA"/>
</dbReference>
<dbReference type="InterPro" id="IPR042188">
    <property type="entry name" value="MmgE/PrpD_sf_2"/>
</dbReference>
<dbReference type="Proteomes" id="UP000268192">
    <property type="component" value="Chromosome"/>
</dbReference>
<proteinExistence type="inferred from homology"/>
<organism evidence="4 5">
    <name type="scientific">Georhizobium profundi</name>
    <dbReference type="NCBI Taxonomy" id="2341112"/>
    <lineage>
        <taxon>Bacteria</taxon>
        <taxon>Pseudomonadati</taxon>
        <taxon>Pseudomonadota</taxon>
        <taxon>Alphaproteobacteria</taxon>
        <taxon>Hyphomicrobiales</taxon>
        <taxon>Rhizobiaceae</taxon>
        <taxon>Georhizobium</taxon>
    </lineage>
</organism>
<feature type="domain" description="MmgE/PrpD N-terminal" evidence="2">
    <location>
        <begin position="17"/>
        <end position="256"/>
    </location>
</feature>
<evidence type="ECO:0000313" key="5">
    <source>
        <dbReference type="Proteomes" id="UP000268192"/>
    </source>
</evidence>
<dbReference type="SUPFAM" id="SSF103378">
    <property type="entry name" value="2-methylcitrate dehydratase PrpD"/>
    <property type="match status" value="1"/>
</dbReference>
<keyword evidence="5" id="KW-1185">Reference proteome</keyword>
<dbReference type="PANTHER" id="PTHR16943:SF8">
    <property type="entry name" value="2-METHYLCITRATE DEHYDRATASE"/>
    <property type="match status" value="1"/>
</dbReference>
<dbReference type="InterPro" id="IPR005656">
    <property type="entry name" value="MmgE_PrpD"/>
</dbReference>
<dbReference type="GO" id="GO:0016829">
    <property type="term" value="F:lyase activity"/>
    <property type="evidence" value="ECO:0007669"/>
    <property type="project" value="InterPro"/>
</dbReference>
<dbReference type="RefSeq" id="WP_126007162.1">
    <property type="nucleotide sequence ID" value="NZ_CP032509.1"/>
</dbReference>
<dbReference type="KEGG" id="abaw:D5400_02000"/>
<dbReference type="InterPro" id="IPR045337">
    <property type="entry name" value="MmgE_PrpD_C"/>
</dbReference>
<dbReference type="Pfam" id="PF19305">
    <property type="entry name" value="MmgE_PrpD_C"/>
    <property type="match status" value="1"/>
</dbReference>
<dbReference type="InterPro" id="IPR042183">
    <property type="entry name" value="MmgE/PrpD_sf_1"/>
</dbReference>
<dbReference type="InterPro" id="IPR036148">
    <property type="entry name" value="MmgE/PrpD_sf"/>
</dbReference>
<evidence type="ECO:0000313" key="4">
    <source>
        <dbReference type="EMBL" id="AZN70210.1"/>
    </source>
</evidence>